<dbReference type="EMBL" id="CP001751">
    <property type="protein sequence ID" value="ADE39346.1"/>
    <property type="molecule type" value="Genomic_DNA"/>
</dbReference>
<keyword evidence="18" id="KW-1185">Reference proteome</keyword>
<evidence type="ECO:0000256" key="1">
    <source>
        <dbReference type="ARBA" id="ARBA00005513"/>
    </source>
</evidence>
<evidence type="ECO:0000256" key="13">
    <source>
        <dbReference type="HAMAP-Rule" id="MF_01398"/>
    </source>
</evidence>
<evidence type="ECO:0000256" key="14">
    <source>
        <dbReference type="RuleBase" id="RU003848"/>
    </source>
</evidence>
<proteinExistence type="inferred from homology"/>
<dbReference type="PANTHER" id="PTHR33445:SF1">
    <property type="entry name" value="ATP SYNTHASE SUBUNIT B"/>
    <property type="match status" value="1"/>
</dbReference>
<organism evidence="17 18">
    <name type="scientific">Puniceispirillum marinum (strain IMCC1322)</name>
    <dbReference type="NCBI Taxonomy" id="488538"/>
    <lineage>
        <taxon>Bacteria</taxon>
        <taxon>Pseudomonadati</taxon>
        <taxon>Pseudomonadota</taxon>
        <taxon>Alphaproteobacteria</taxon>
        <taxon>Candidatus Puniceispirillales</taxon>
        <taxon>Candidatus Puniceispirillaceae</taxon>
        <taxon>Candidatus Puniceispirillum</taxon>
    </lineage>
</organism>
<comment type="function">
    <text evidence="11">Component of the F(0) channel, it forms part of the peripheral stalk, linking F(1) to F(0). The b'-subunit is a diverged and duplicated form of b found in plants and photosynthetic bacteria.</text>
</comment>
<dbReference type="KEGG" id="apb:SAR116_1103"/>
<keyword evidence="13" id="KW-1003">Cell membrane</keyword>
<evidence type="ECO:0000313" key="18">
    <source>
        <dbReference type="Proteomes" id="UP000007460"/>
    </source>
</evidence>
<dbReference type="Proteomes" id="UP000007460">
    <property type="component" value="Chromosome"/>
</dbReference>
<keyword evidence="7 13" id="KW-0406">Ion transport</keyword>
<dbReference type="HOGENOM" id="CLU_079215_1_2_5"/>
<keyword evidence="8 13" id="KW-0472">Membrane</keyword>
<evidence type="ECO:0000256" key="2">
    <source>
        <dbReference type="ARBA" id="ARBA00022448"/>
    </source>
</evidence>
<evidence type="ECO:0000256" key="11">
    <source>
        <dbReference type="ARBA" id="ARBA00025614"/>
    </source>
</evidence>
<sequence>MKNQFKILKCMSVVSTITLVSHSAFAADAGKPGLPQLDVTTWPSQIFWLIVLFAIGYVIMSRIVTPRIGTVLEERRKRLDDDLAKARESSEDAAKIRAGYEETLETARAEAAAYAKDAAVKATQSAEAANAKLSKKLATKAQAAEAKLAKARSEAMESLNAVAVDAAIAATQHLTGIKATKAQAEKTVKSLAKTMTPQESN</sequence>
<evidence type="ECO:0000256" key="10">
    <source>
        <dbReference type="ARBA" id="ARBA00025198"/>
    </source>
</evidence>
<dbReference type="GO" id="GO:0046961">
    <property type="term" value="F:proton-transporting ATPase activity, rotational mechanism"/>
    <property type="evidence" value="ECO:0007669"/>
    <property type="project" value="TreeGrafter"/>
</dbReference>
<dbReference type="Pfam" id="PF00430">
    <property type="entry name" value="ATP-synt_B"/>
    <property type="match status" value="1"/>
</dbReference>
<dbReference type="eggNOG" id="COG0711">
    <property type="taxonomic scope" value="Bacteria"/>
</dbReference>
<comment type="subcellular location">
    <subcellularLocation>
        <location evidence="13">Cell inner membrane</location>
        <topology evidence="13">Single-pass membrane protein</topology>
    </subcellularLocation>
    <subcellularLocation>
        <location evidence="12">Endomembrane system</location>
        <topology evidence="12">Single-pass membrane protein</topology>
    </subcellularLocation>
</comment>
<evidence type="ECO:0000256" key="8">
    <source>
        <dbReference type="ARBA" id="ARBA00023136"/>
    </source>
</evidence>
<comment type="function">
    <text evidence="10 13">F(1)F(0) ATP synthase produces ATP from ADP in the presence of a proton or sodium gradient. F-type ATPases consist of two structural domains, F(1) containing the extramembraneous catalytic core and F(0) containing the membrane proton channel, linked together by a central stalk and a peripheral stalk. During catalysis, ATP synthesis in the catalytic domain of F(1) is coupled via a rotary mechanism of the central stalk subunits to proton translocation.</text>
</comment>
<dbReference type="PANTHER" id="PTHR33445">
    <property type="entry name" value="ATP SYNTHASE SUBUNIT B', CHLOROPLASTIC"/>
    <property type="match status" value="1"/>
</dbReference>
<comment type="similarity">
    <text evidence="1 13 14">Belongs to the ATPase B chain family.</text>
</comment>
<dbReference type="InterPro" id="IPR050059">
    <property type="entry name" value="ATP_synthase_B_chain"/>
</dbReference>
<feature type="signal peptide" evidence="16">
    <location>
        <begin position="1"/>
        <end position="26"/>
    </location>
</feature>
<keyword evidence="6 13" id="KW-1133">Transmembrane helix</keyword>
<evidence type="ECO:0000256" key="5">
    <source>
        <dbReference type="ARBA" id="ARBA00022781"/>
    </source>
</evidence>
<keyword evidence="4 13" id="KW-0812">Transmembrane</keyword>
<dbReference type="GO" id="GO:0046933">
    <property type="term" value="F:proton-transporting ATP synthase activity, rotational mechanism"/>
    <property type="evidence" value="ECO:0007669"/>
    <property type="project" value="UniProtKB-UniRule"/>
</dbReference>
<name>D5BSU9_PUNMI</name>
<dbReference type="HAMAP" id="MF_01398">
    <property type="entry name" value="ATP_synth_b_bprime"/>
    <property type="match status" value="1"/>
</dbReference>
<dbReference type="GO" id="GO:0045259">
    <property type="term" value="C:proton-transporting ATP synthase complex"/>
    <property type="evidence" value="ECO:0007669"/>
    <property type="project" value="UniProtKB-KW"/>
</dbReference>
<dbReference type="CDD" id="cd06503">
    <property type="entry name" value="ATP-synt_Fo_b"/>
    <property type="match status" value="1"/>
</dbReference>
<evidence type="ECO:0000256" key="12">
    <source>
        <dbReference type="ARBA" id="ARBA00037847"/>
    </source>
</evidence>
<gene>
    <name evidence="13" type="primary">atpF</name>
    <name evidence="17" type="ordered locus">SAR116_1103</name>
</gene>
<reference evidence="17 18" key="1">
    <citation type="journal article" date="2010" name="J. Bacteriol.">
        <title>Complete genome sequence of "Candidatus Puniceispirillum marinum" IMCC1322, a representative of the SAR116 clade in the Alphaproteobacteria.</title>
        <authorList>
            <person name="Oh H.M."/>
            <person name="Kwon K.K."/>
            <person name="Kang I."/>
            <person name="Kang S.G."/>
            <person name="Lee J.H."/>
            <person name="Kim S.J."/>
            <person name="Cho J.C."/>
        </authorList>
    </citation>
    <scope>NUCLEOTIDE SEQUENCE [LARGE SCALE GENOMIC DNA]</scope>
    <source>
        <strain evidence="17 18">IMCC1322</strain>
    </source>
</reference>
<evidence type="ECO:0000256" key="9">
    <source>
        <dbReference type="ARBA" id="ARBA00023310"/>
    </source>
</evidence>
<evidence type="ECO:0000256" key="16">
    <source>
        <dbReference type="SAM" id="SignalP"/>
    </source>
</evidence>
<keyword evidence="9 13" id="KW-0066">ATP synthesis</keyword>
<comment type="subunit">
    <text evidence="13">F-type ATPases have 2 components, F(1) - the catalytic core - and F(0) - the membrane proton channel. F(1) has five subunits: alpha(3), beta(3), gamma(1), delta(1), epsilon(1). F(0) has three main subunits: a(1), b(2) and c(10-14). The alpha and beta chains form an alternating ring which encloses part of the gamma chain. F(1) is attached to F(0) by a central stalk formed by the gamma and epsilon chains, while a peripheral stalk is formed by the delta and b chains.</text>
</comment>
<keyword evidence="16" id="KW-0732">Signal</keyword>
<evidence type="ECO:0000256" key="4">
    <source>
        <dbReference type="ARBA" id="ARBA00022692"/>
    </source>
</evidence>
<dbReference type="RefSeq" id="WP_013045975.1">
    <property type="nucleotide sequence ID" value="NC_014010.1"/>
</dbReference>
<evidence type="ECO:0000256" key="3">
    <source>
        <dbReference type="ARBA" id="ARBA00022547"/>
    </source>
</evidence>
<feature type="transmembrane region" description="Helical" evidence="13">
    <location>
        <begin position="42"/>
        <end position="60"/>
    </location>
</feature>
<protein>
    <recommendedName>
        <fullName evidence="13">ATP synthase subunit b</fullName>
    </recommendedName>
    <alternativeName>
        <fullName evidence="13">ATP synthase F(0) sector subunit b</fullName>
    </alternativeName>
    <alternativeName>
        <fullName evidence="13">ATPase subunit I</fullName>
    </alternativeName>
    <alternativeName>
        <fullName evidence="13">F-type ATPase subunit b</fullName>
        <shortName evidence="13">F-ATPase subunit b</shortName>
    </alternativeName>
</protein>
<dbReference type="GO" id="GO:0012505">
    <property type="term" value="C:endomembrane system"/>
    <property type="evidence" value="ECO:0007669"/>
    <property type="project" value="UniProtKB-SubCell"/>
</dbReference>
<keyword evidence="13" id="KW-0997">Cell inner membrane</keyword>
<keyword evidence="15" id="KW-0175">Coiled coil</keyword>
<keyword evidence="2 13" id="KW-0813">Transport</keyword>
<evidence type="ECO:0000256" key="15">
    <source>
        <dbReference type="SAM" id="Coils"/>
    </source>
</evidence>
<keyword evidence="3 13" id="KW-0138">CF(0)</keyword>
<keyword evidence="5 13" id="KW-0375">Hydrogen ion transport</keyword>
<dbReference type="InterPro" id="IPR002146">
    <property type="entry name" value="ATP_synth_b/b'su_bac/chlpt"/>
</dbReference>
<dbReference type="GO" id="GO:0005886">
    <property type="term" value="C:plasma membrane"/>
    <property type="evidence" value="ECO:0007669"/>
    <property type="project" value="UniProtKB-SubCell"/>
</dbReference>
<accession>D5BSU9</accession>
<dbReference type="AlphaFoldDB" id="D5BSU9"/>
<evidence type="ECO:0000313" key="17">
    <source>
        <dbReference type="EMBL" id="ADE39346.1"/>
    </source>
</evidence>
<feature type="coiled-coil region" evidence="15">
    <location>
        <begin position="97"/>
        <end position="161"/>
    </location>
</feature>
<feature type="chain" id="PRO_5003070126" description="ATP synthase subunit b" evidence="16">
    <location>
        <begin position="27"/>
        <end position="201"/>
    </location>
</feature>
<dbReference type="STRING" id="488538.SAR116_1103"/>
<evidence type="ECO:0000256" key="7">
    <source>
        <dbReference type="ARBA" id="ARBA00023065"/>
    </source>
</evidence>
<evidence type="ECO:0000256" key="6">
    <source>
        <dbReference type="ARBA" id="ARBA00022989"/>
    </source>
</evidence>